<evidence type="ECO:0000313" key="1">
    <source>
        <dbReference type="EMBL" id="MRG98199.1"/>
    </source>
</evidence>
<proteinExistence type="predicted"/>
<comment type="caution">
    <text evidence="1">The sequence shown here is derived from an EMBL/GenBank/DDBJ whole genome shotgun (WGS) entry which is preliminary data.</text>
</comment>
<dbReference type="EMBL" id="WJIE01000027">
    <property type="protein sequence ID" value="MRG98199.1"/>
    <property type="molecule type" value="Genomic_DNA"/>
</dbReference>
<accession>A0A6N7Q2D9</accession>
<dbReference type="Proteomes" id="UP000440224">
    <property type="component" value="Unassembled WGS sequence"/>
</dbReference>
<evidence type="ECO:0000313" key="2">
    <source>
        <dbReference type="Proteomes" id="UP000440224"/>
    </source>
</evidence>
<dbReference type="RefSeq" id="WP_153824973.1">
    <property type="nucleotide sequence ID" value="NZ_WJIE01000027.1"/>
</dbReference>
<name>A0A6N7Q2D9_9BACT</name>
<sequence length="446" mass="46149">MASPICTVDGNSTVDGVDVSAGATVTIQLADLAGVTTWSISCANTDDLHDAATINASLLIDHVTKTATFVAPADSDGCALIFRSIVNNQRDVNGRYVEEWATTFGIYVLTGATGQRVLAFDETTEGDADYGWVSKINEVIRTSGGVVDPASAGAGLVFSGGGYNVVAADGSIVVNPDSIQVGTIADANHGNLSGGALHETATGATAGFLSAADKTKLDAATSVLTPSTIVMRDSSGGAVFESLGANFIEASTPPMILSALGVTVAELYDDPAELRVHGYVTAPSYRLSADVSVTRYLSNTPYCPVTAWEGQTNSTWINLAATASAKLIIPLTLPNGCRLDTVEVKIDPPAHGGSPPANYPVVNVYRWSEFSAAGTLIATATDPGGGSYDSPHVITVSSINEAVDTSASRYYIELTPEYGTDALAGTIYLWGRVTYTRLAGSQIGVD</sequence>
<organism evidence="1 2">
    <name type="scientific">Polyangium spumosum</name>
    <dbReference type="NCBI Taxonomy" id="889282"/>
    <lineage>
        <taxon>Bacteria</taxon>
        <taxon>Pseudomonadati</taxon>
        <taxon>Myxococcota</taxon>
        <taxon>Polyangia</taxon>
        <taxon>Polyangiales</taxon>
        <taxon>Polyangiaceae</taxon>
        <taxon>Polyangium</taxon>
    </lineage>
</organism>
<dbReference type="AlphaFoldDB" id="A0A6N7Q2D9"/>
<keyword evidence="2" id="KW-1185">Reference proteome</keyword>
<reference evidence="1 2" key="1">
    <citation type="submission" date="2019-10" db="EMBL/GenBank/DDBJ databases">
        <title>A soil myxobacterium in the family Polyangiaceae.</title>
        <authorList>
            <person name="Li Y."/>
            <person name="Wang J."/>
        </authorList>
    </citation>
    <scope>NUCLEOTIDE SEQUENCE [LARGE SCALE GENOMIC DNA]</scope>
    <source>
        <strain evidence="1 2">DSM 14734</strain>
    </source>
</reference>
<protein>
    <submittedName>
        <fullName evidence="1">Uncharacterized protein</fullName>
    </submittedName>
</protein>
<gene>
    <name evidence="1" type="ORF">GF068_40760</name>
</gene>